<dbReference type="Gene3D" id="3.40.50.1440">
    <property type="entry name" value="Tubulin/FtsZ, GTPase domain"/>
    <property type="match status" value="1"/>
</dbReference>
<proteinExistence type="inferred from homology"/>
<feature type="domain" description="Tubulin/FtsZ 2-layer sandwich" evidence="7">
    <location>
        <begin position="273"/>
        <end position="390"/>
    </location>
</feature>
<feature type="compositionally biased region" description="Basic residues" evidence="5">
    <location>
        <begin position="413"/>
        <end position="430"/>
    </location>
</feature>
<keyword evidence="3" id="KW-0342">GTP-binding</keyword>
<dbReference type="Pfam" id="PF12327">
    <property type="entry name" value="FtsZ_C"/>
    <property type="match status" value="1"/>
</dbReference>
<evidence type="ECO:0008006" key="10">
    <source>
        <dbReference type="Google" id="ProtNLM"/>
    </source>
</evidence>
<accession>A0A1G2ILB0</accession>
<dbReference type="GO" id="GO:0005737">
    <property type="term" value="C:cytoplasm"/>
    <property type="evidence" value="ECO:0007669"/>
    <property type="project" value="TreeGrafter"/>
</dbReference>
<reference evidence="8 9" key="1">
    <citation type="journal article" date="2016" name="Nat. Commun.">
        <title>Thousands of microbial genomes shed light on interconnected biogeochemical processes in an aquifer system.</title>
        <authorList>
            <person name="Anantharaman K."/>
            <person name="Brown C.T."/>
            <person name="Hug L.A."/>
            <person name="Sharon I."/>
            <person name="Castelle C.J."/>
            <person name="Probst A.J."/>
            <person name="Thomas B.C."/>
            <person name="Singh A."/>
            <person name="Wilkins M.J."/>
            <person name="Karaoz U."/>
            <person name="Brodie E.L."/>
            <person name="Williams K.H."/>
            <person name="Hubbard S.S."/>
            <person name="Banfield J.F."/>
        </authorList>
    </citation>
    <scope>NUCLEOTIDE SEQUENCE [LARGE SCALE GENOMIC DNA]</scope>
</reference>
<protein>
    <recommendedName>
        <fullName evidence="10">Cell division protein FtsZ</fullName>
    </recommendedName>
</protein>
<evidence type="ECO:0000313" key="8">
    <source>
        <dbReference type="EMBL" id="OGZ75301.1"/>
    </source>
</evidence>
<dbReference type="GO" id="GO:0005525">
    <property type="term" value="F:GTP binding"/>
    <property type="evidence" value="ECO:0007669"/>
    <property type="project" value="UniProtKB-KW"/>
</dbReference>
<organism evidence="8 9">
    <name type="scientific">Candidatus Staskawiczbacteria bacterium RIFCSPLOWO2_12_FULL_37_15</name>
    <dbReference type="NCBI Taxonomy" id="1802218"/>
    <lineage>
        <taxon>Bacteria</taxon>
        <taxon>Candidatus Staskawicziibacteriota</taxon>
    </lineage>
</organism>
<evidence type="ECO:0000256" key="1">
    <source>
        <dbReference type="ARBA" id="ARBA00009690"/>
    </source>
</evidence>
<dbReference type="GO" id="GO:0003924">
    <property type="term" value="F:GTPase activity"/>
    <property type="evidence" value="ECO:0007669"/>
    <property type="project" value="InterPro"/>
</dbReference>
<feature type="compositionally biased region" description="Basic and acidic residues" evidence="5">
    <location>
        <begin position="431"/>
        <end position="453"/>
    </location>
</feature>
<dbReference type="PANTHER" id="PTHR30314:SF3">
    <property type="entry name" value="MITOCHONDRIAL DIVISION PROTEIN FSZA"/>
    <property type="match status" value="1"/>
</dbReference>
<dbReference type="HAMAP" id="MF_00909">
    <property type="entry name" value="FtsZ"/>
    <property type="match status" value="1"/>
</dbReference>
<dbReference type="InterPro" id="IPR008280">
    <property type="entry name" value="Tub_FtsZ_C"/>
</dbReference>
<feature type="non-terminal residue" evidence="8">
    <location>
        <position position="1"/>
    </location>
</feature>
<keyword evidence="2" id="KW-0547">Nucleotide-binding</keyword>
<dbReference type="GO" id="GO:0051301">
    <property type="term" value="P:cell division"/>
    <property type="evidence" value="ECO:0007669"/>
    <property type="project" value="TreeGrafter"/>
</dbReference>
<dbReference type="Proteomes" id="UP000178632">
    <property type="component" value="Unassembled WGS sequence"/>
</dbReference>
<dbReference type="PANTHER" id="PTHR30314">
    <property type="entry name" value="CELL DIVISION PROTEIN FTSZ-RELATED"/>
    <property type="match status" value="1"/>
</dbReference>
<dbReference type="EMBL" id="MHPE01000051">
    <property type="protein sequence ID" value="OGZ75301.1"/>
    <property type="molecule type" value="Genomic_DNA"/>
</dbReference>
<dbReference type="GO" id="GO:0032153">
    <property type="term" value="C:cell division site"/>
    <property type="evidence" value="ECO:0007669"/>
    <property type="project" value="TreeGrafter"/>
</dbReference>
<gene>
    <name evidence="8" type="ORF">A3G45_00830</name>
</gene>
<feature type="coiled-coil region" evidence="4">
    <location>
        <begin position="488"/>
        <end position="515"/>
    </location>
</feature>
<evidence type="ECO:0000259" key="7">
    <source>
        <dbReference type="SMART" id="SM00865"/>
    </source>
</evidence>
<dbReference type="InterPro" id="IPR036525">
    <property type="entry name" value="Tubulin/FtsZ_GTPase_sf"/>
</dbReference>
<dbReference type="InterPro" id="IPR018316">
    <property type="entry name" value="Tubulin/FtsZ_2-layer-sand-dom"/>
</dbReference>
<feature type="region of interest" description="Disordered" evidence="5">
    <location>
        <begin position="409"/>
        <end position="468"/>
    </location>
</feature>
<dbReference type="InterPro" id="IPR000158">
    <property type="entry name" value="Cell_div_FtsZ"/>
</dbReference>
<evidence type="ECO:0000313" key="9">
    <source>
        <dbReference type="Proteomes" id="UP000178632"/>
    </source>
</evidence>
<feature type="domain" description="Tubulin/FtsZ GTPase" evidence="6">
    <location>
        <begin position="80"/>
        <end position="271"/>
    </location>
</feature>
<dbReference type="AlphaFoldDB" id="A0A1G2ILB0"/>
<dbReference type="CDD" id="cd02201">
    <property type="entry name" value="FtsZ_type1"/>
    <property type="match status" value="1"/>
</dbReference>
<dbReference type="Pfam" id="PF00091">
    <property type="entry name" value="Tubulin"/>
    <property type="match status" value="1"/>
</dbReference>
<evidence type="ECO:0000259" key="6">
    <source>
        <dbReference type="SMART" id="SM00864"/>
    </source>
</evidence>
<comment type="similarity">
    <text evidence="1">Belongs to the FtsZ family.</text>
</comment>
<dbReference type="GO" id="GO:0048285">
    <property type="term" value="P:organelle fission"/>
    <property type="evidence" value="ECO:0007669"/>
    <property type="project" value="TreeGrafter"/>
</dbReference>
<sequence>KKSVKTVKKFLSRKKTLQRKKPRNKPTARRIKKNVRRRIRAVKKVIKKINSAKAVKHKNRGFLLKQEVAEFPAESMFKARIKVIGVGGGGGSIVSEIGRSLEKATFVIADTDVRALKKKTGIKYFCFGQNLTHGLGTGVNTRLAKQAAEQDKDKISNFFKDQDIIIFIASLGGGLGSGATKVFVDAAKDFGGITLGIFTLPFRFEGKNKTKIALKALKDLRNSLNVSITIPNEKIFKIIDSNTPITQAFSIVNKNLIESLESLIDLIYNPGLINIDFADLRAILTGRGNSAFLNTVESSGKNRAEDIAKRILFNPLYQSNNFITENILFNVSGGQNLSMREVEKISNDISRLNPNAKIIFGISKDSKLKNKIKATVLMTGPRKKSEPAKDTEIKPAEIKAIIKKPVPAVEKPAKKKKTIAVKNKNNGKKPKVSDKKKNTENKKQESEKPENERSVSSIPIFNRDTETEPVAVGDKKLSAISDLTDSGKKAIRRNAMDIKKALEAEEQKKQLQEKEWEIPAFLRKVKYRS</sequence>
<dbReference type="InterPro" id="IPR045061">
    <property type="entry name" value="FtsZ/CetZ"/>
</dbReference>
<dbReference type="SUPFAM" id="SSF52490">
    <property type="entry name" value="Tubulin nucleotide-binding domain-like"/>
    <property type="match status" value="1"/>
</dbReference>
<name>A0A1G2ILB0_9BACT</name>
<comment type="caution">
    <text evidence="8">The sequence shown here is derived from an EMBL/GenBank/DDBJ whole genome shotgun (WGS) entry which is preliminary data.</text>
</comment>
<evidence type="ECO:0000256" key="2">
    <source>
        <dbReference type="ARBA" id="ARBA00022741"/>
    </source>
</evidence>
<keyword evidence="4" id="KW-0175">Coiled coil</keyword>
<evidence type="ECO:0000256" key="5">
    <source>
        <dbReference type="SAM" id="MobiDB-lite"/>
    </source>
</evidence>
<evidence type="ECO:0000256" key="3">
    <source>
        <dbReference type="ARBA" id="ARBA00023134"/>
    </source>
</evidence>
<dbReference type="SMART" id="SM00864">
    <property type="entry name" value="Tubulin"/>
    <property type="match status" value="1"/>
</dbReference>
<dbReference type="SUPFAM" id="SSF55307">
    <property type="entry name" value="Tubulin C-terminal domain-like"/>
    <property type="match status" value="1"/>
</dbReference>
<dbReference type="InterPro" id="IPR003008">
    <property type="entry name" value="Tubulin_FtsZ_GTPase"/>
</dbReference>
<evidence type="ECO:0000256" key="4">
    <source>
        <dbReference type="SAM" id="Coils"/>
    </source>
</evidence>
<dbReference type="SMART" id="SM00865">
    <property type="entry name" value="Tubulin_C"/>
    <property type="match status" value="1"/>
</dbReference>
<dbReference type="PRINTS" id="PR00423">
    <property type="entry name" value="CELLDVISFTSZ"/>
</dbReference>
<dbReference type="InterPro" id="IPR024757">
    <property type="entry name" value="FtsZ_C"/>
</dbReference>